<accession>A0A5P8W9K4</accession>
<evidence type="ECO:0000256" key="2">
    <source>
        <dbReference type="ARBA" id="ARBA00022737"/>
    </source>
</evidence>
<evidence type="ECO:0000256" key="1">
    <source>
        <dbReference type="ARBA" id="ARBA00022729"/>
    </source>
</evidence>
<gene>
    <name evidence="5" type="ORF">GXM_06705</name>
</gene>
<evidence type="ECO:0000313" key="5">
    <source>
        <dbReference type="EMBL" id="QFS49211.1"/>
    </source>
</evidence>
<dbReference type="PRINTS" id="PR00313">
    <property type="entry name" value="CABNDNGRPT"/>
</dbReference>
<dbReference type="InterPro" id="IPR038081">
    <property type="entry name" value="CalX-like_sf"/>
</dbReference>
<dbReference type="InterPro" id="IPR001343">
    <property type="entry name" value="Hemolysn_Ca-bd"/>
</dbReference>
<reference evidence="5 6" key="1">
    <citation type="submission" date="2019-10" db="EMBL/GenBank/DDBJ databases">
        <title>Genomic and transcriptomic insights into the perfect genentic adaptation of a filamentous nitrogen-fixing cyanobacterium to rice fields.</title>
        <authorList>
            <person name="Chen Z."/>
        </authorList>
    </citation>
    <scope>NUCLEOTIDE SEQUENCE [LARGE SCALE GENOMIC DNA]</scope>
    <source>
        <strain evidence="5">CCNUC1</strain>
    </source>
</reference>
<feature type="domain" description="Calx-beta" evidence="4">
    <location>
        <begin position="202"/>
        <end position="308"/>
    </location>
</feature>
<protein>
    <recommendedName>
        <fullName evidence="4">Calx-beta domain-containing protein</fullName>
    </recommendedName>
</protein>
<feature type="domain" description="Calx-beta" evidence="4">
    <location>
        <begin position="654"/>
        <end position="764"/>
    </location>
</feature>
<feature type="domain" description="Calx-beta" evidence="4">
    <location>
        <begin position="313"/>
        <end position="422"/>
    </location>
</feature>
<dbReference type="Pfam" id="PF00353">
    <property type="entry name" value="HemolysinCabind"/>
    <property type="match status" value="2"/>
</dbReference>
<dbReference type="InterPro" id="IPR003644">
    <property type="entry name" value="Calx_beta"/>
</dbReference>
<dbReference type="GO" id="GO:0004930">
    <property type="term" value="F:G protein-coupled receptor activity"/>
    <property type="evidence" value="ECO:0007669"/>
    <property type="project" value="InterPro"/>
</dbReference>
<dbReference type="AlphaFoldDB" id="A0A5P8W9K4"/>
<feature type="domain" description="Calx-beta" evidence="4">
    <location>
        <begin position="427"/>
        <end position="536"/>
    </location>
</feature>
<dbReference type="Pfam" id="PF03160">
    <property type="entry name" value="Calx-beta"/>
    <property type="match status" value="5"/>
</dbReference>
<keyword evidence="1" id="KW-0732">Signal</keyword>
<keyword evidence="6" id="KW-1185">Reference proteome</keyword>
<dbReference type="KEGG" id="nsh:GXM_06705"/>
<dbReference type="SUPFAM" id="SSF141072">
    <property type="entry name" value="CalX-like"/>
    <property type="match status" value="5"/>
</dbReference>
<evidence type="ECO:0000313" key="6">
    <source>
        <dbReference type="Proteomes" id="UP000326678"/>
    </source>
</evidence>
<dbReference type="Gene3D" id="2.150.10.10">
    <property type="entry name" value="Serralysin-like metalloprotease, C-terminal"/>
    <property type="match status" value="1"/>
</dbReference>
<keyword evidence="3" id="KW-0106">Calcium</keyword>
<dbReference type="GO" id="GO:0016020">
    <property type="term" value="C:membrane"/>
    <property type="evidence" value="ECO:0007669"/>
    <property type="project" value="InterPro"/>
</dbReference>
<dbReference type="GO" id="GO:0005509">
    <property type="term" value="F:calcium ion binding"/>
    <property type="evidence" value="ECO:0007669"/>
    <property type="project" value="InterPro"/>
</dbReference>
<dbReference type="SUPFAM" id="SSF51120">
    <property type="entry name" value="beta-Roll"/>
    <property type="match status" value="1"/>
</dbReference>
<dbReference type="PANTHER" id="PTHR46682:SF1">
    <property type="entry name" value="ADHESION G-PROTEIN COUPLED RECEPTOR V1"/>
    <property type="match status" value="1"/>
</dbReference>
<dbReference type="PANTHER" id="PTHR46682">
    <property type="entry name" value="ADHESION G-PROTEIN COUPLED RECEPTOR V1"/>
    <property type="match status" value="1"/>
</dbReference>
<dbReference type="RefSeq" id="WP_152590529.1">
    <property type="nucleotide sequence ID" value="NZ_CP045226.1"/>
</dbReference>
<sequence>MALTQGDIAFISFNADEDGWSIVTFVDIDPNTTIYFSDGTAASAIAIGSSESSFLWNTGSQKIAAGTVVRFSAIDSTSRASSIGTFTVVNSSELGLNTTDETVYAFLGNSATTPTTILTAVSSEANNNSLTTVGLTDGVNAIKLTSSTDYGQYTGSRSGQASFVNYKALVNNSANWTIDIGGDGATIVPNTTNLAIASGNPTVNLSLSTNSVAETGTTQIIVTATASSAVSGNQTVNLGVTGTGITTGDYNLSNNIITIPSGQTAGSVIFSVVDDAVIEGTETATLTISNPSSGITLGTTSQNFAIADNDIAASPTVNLSLSTNSVGETGTTQIIVTATASSAVSGNQTVNLGVTGTGITTGDYNLSNNIITIPSGQTAGSVIFSVVDDAVIEGTETATLTISNPSSGITLGTTSQNFAIADNDIAASPTVNLSLSTNSVAETGTTQIIVTATASSAVSGNQTVNLGVTGTGITTGDYNLSNNIITIPSGQTAGSVIFSVVDDAVIEGTETATLTISNPSSGITLGTTSQNFAIADNDIAASPTVNLSLSTNSVAETGTTQIIVTATASSAVSGNQTVNLGVTGTGITTGDYNLSNNIITIPSGQTAGSVIFSVVDDAVIEGTETATLTISNPSSGITLGTTSQNFAIADNDIAASPTVNLSLSTTTGLEANTTAIIVTATASSAVSGNQTVNLGVTGTGITTGDYNLSNNIITIPSGQTAGSVIFSVVDDAVIEGTETATLTISNPSSGITLGTTSQNFAIADNDIGGFQIITLSSNNTLPATTIFDNSGRTTPITVFDNNTISNLISTVPTIVQNNTITSNTGQSTIVNSLTGDNLLVGTDASENINGRAGNDYLDGKGNNDILRGGDGNDTILGGLGSDTLSGGNGNDRLIGWGGDSREIDLLNGNQGADTYVLGDASSVFYASSGNGDYADIASFKAKDKIELKGLANNYSLGSVFAVSDNESAVGIFTSNGTELIAVVKDGLRLNTNLATDTGFVFV</sequence>
<dbReference type="Gene3D" id="2.60.40.2030">
    <property type="match status" value="5"/>
</dbReference>
<dbReference type="InterPro" id="IPR026919">
    <property type="entry name" value="ADGRV1"/>
</dbReference>
<evidence type="ECO:0000256" key="3">
    <source>
        <dbReference type="ARBA" id="ARBA00022837"/>
    </source>
</evidence>
<dbReference type="EMBL" id="CP045226">
    <property type="protein sequence ID" value="QFS49211.1"/>
    <property type="molecule type" value="Genomic_DNA"/>
</dbReference>
<organism evidence="5 6">
    <name type="scientific">Nostoc sphaeroides CCNUC1</name>
    <dbReference type="NCBI Taxonomy" id="2653204"/>
    <lineage>
        <taxon>Bacteria</taxon>
        <taxon>Bacillati</taxon>
        <taxon>Cyanobacteriota</taxon>
        <taxon>Cyanophyceae</taxon>
        <taxon>Nostocales</taxon>
        <taxon>Nostocaceae</taxon>
        <taxon>Nostoc</taxon>
    </lineage>
</organism>
<feature type="domain" description="Calx-beta" evidence="4">
    <location>
        <begin position="541"/>
        <end position="650"/>
    </location>
</feature>
<dbReference type="PROSITE" id="PS00330">
    <property type="entry name" value="HEMOLYSIN_CALCIUM"/>
    <property type="match status" value="2"/>
</dbReference>
<dbReference type="InterPro" id="IPR018511">
    <property type="entry name" value="Hemolysin-typ_Ca-bd_CS"/>
</dbReference>
<keyword evidence="2" id="KW-0677">Repeat</keyword>
<name>A0A5P8W9K4_9NOSO</name>
<evidence type="ECO:0000259" key="4">
    <source>
        <dbReference type="Pfam" id="PF03160"/>
    </source>
</evidence>
<dbReference type="Proteomes" id="UP000326678">
    <property type="component" value="Chromosome Gxm1"/>
</dbReference>
<dbReference type="InterPro" id="IPR011049">
    <property type="entry name" value="Serralysin-like_metalloprot_C"/>
</dbReference>
<proteinExistence type="predicted"/>